<feature type="transmembrane region" description="Helical" evidence="1">
    <location>
        <begin position="314"/>
        <end position="333"/>
    </location>
</feature>
<keyword evidence="1" id="KW-0472">Membrane</keyword>
<evidence type="ECO:0000313" key="3">
    <source>
        <dbReference type="Proteomes" id="UP001305702"/>
    </source>
</evidence>
<dbReference type="GO" id="GO:0016020">
    <property type="term" value="C:membrane"/>
    <property type="evidence" value="ECO:0007669"/>
    <property type="project" value="InterPro"/>
</dbReference>
<feature type="transmembrane region" description="Helical" evidence="1">
    <location>
        <begin position="381"/>
        <end position="403"/>
    </location>
</feature>
<name>A0AA96LF05_9BACL</name>
<feature type="transmembrane region" description="Helical" evidence="1">
    <location>
        <begin position="141"/>
        <end position="160"/>
    </location>
</feature>
<dbReference type="InterPro" id="IPR010288">
    <property type="entry name" value="EcsB_ABC"/>
</dbReference>
<dbReference type="EMBL" id="CP130318">
    <property type="protein sequence ID" value="WNQ12038.1"/>
    <property type="molecule type" value="Genomic_DNA"/>
</dbReference>
<keyword evidence="1" id="KW-1133">Transmembrane helix</keyword>
<feature type="transmembrane region" description="Helical" evidence="1">
    <location>
        <begin position="291"/>
        <end position="308"/>
    </location>
</feature>
<feature type="transmembrane region" description="Helical" evidence="1">
    <location>
        <begin position="354"/>
        <end position="375"/>
    </location>
</feature>
<dbReference type="AlphaFoldDB" id="A0AA96LF05"/>
<protein>
    <submittedName>
        <fullName evidence="2">ABC transporter permease</fullName>
    </submittedName>
</protein>
<feature type="transmembrane region" description="Helical" evidence="1">
    <location>
        <begin position="21"/>
        <end position="45"/>
    </location>
</feature>
<dbReference type="RefSeq" id="WP_315605815.1">
    <property type="nucleotide sequence ID" value="NZ_CP130318.1"/>
</dbReference>
<evidence type="ECO:0000313" key="2">
    <source>
        <dbReference type="EMBL" id="WNQ12038.1"/>
    </source>
</evidence>
<feature type="transmembrane region" description="Helical" evidence="1">
    <location>
        <begin position="107"/>
        <end position="129"/>
    </location>
</feature>
<sequence>MVTINRLFARRVRSYWVYQAKALATVMDWTVALYIVVPALLFAGYQYSRWWMEAPGWLAWVPLPLWYAGLFLLVLTGKVRYYVEAGDQLFLRQGTNWVRKLMARGMLYSLGAFVLRNGAALALLAPLLIKGYGLDALVLPRLLTVLVPVTFLLALAGQWGDFRWAGLKKWGLGLLLLMAGGVVFSAAVQAASAGGVPFWLAAALLLASLPYAAGKRLEQKGTFLHDADRELEAKLALTKLLLGEMAARKPLIRRRRPLLFRSSNRLFRKRTAENGLAEAQIKAFFRSRSALVTYLQLTGVCLAGARFVPHPVNWAIWPAAALLFTYYAKLYVNGVNEHPFIGLFRWKEGVRFTAMHRTTLGIMLPGFLAVSAVIGFTTLPWWGALGLLAGSAGAAYLTVSLLLTGAGRPPGA</sequence>
<keyword evidence="3" id="KW-1185">Reference proteome</keyword>
<keyword evidence="1" id="KW-0812">Transmembrane</keyword>
<dbReference type="KEGG" id="paun:MJA45_02965"/>
<feature type="transmembrane region" description="Helical" evidence="1">
    <location>
        <begin position="172"/>
        <end position="190"/>
    </location>
</feature>
<proteinExistence type="predicted"/>
<reference evidence="2 3" key="1">
    <citation type="submission" date="2022-02" db="EMBL/GenBank/DDBJ databases">
        <title>Paenibacillus sp. MBLB1776 Whole Genome Shotgun Sequencing.</title>
        <authorList>
            <person name="Hwang C.Y."/>
            <person name="Cho E.-S."/>
            <person name="Seo M.-J."/>
        </authorList>
    </citation>
    <scope>NUCLEOTIDE SEQUENCE [LARGE SCALE GENOMIC DNA]</scope>
    <source>
        <strain evidence="2 3">MBLB1776</strain>
    </source>
</reference>
<feature type="transmembrane region" description="Helical" evidence="1">
    <location>
        <begin position="196"/>
        <end position="214"/>
    </location>
</feature>
<dbReference type="Proteomes" id="UP001305702">
    <property type="component" value="Chromosome"/>
</dbReference>
<dbReference type="Pfam" id="PF05975">
    <property type="entry name" value="EcsB"/>
    <property type="match status" value="1"/>
</dbReference>
<evidence type="ECO:0000256" key="1">
    <source>
        <dbReference type="SAM" id="Phobius"/>
    </source>
</evidence>
<accession>A0AA96LF05</accession>
<feature type="transmembrane region" description="Helical" evidence="1">
    <location>
        <begin position="57"/>
        <end position="75"/>
    </location>
</feature>
<gene>
    <name evidence="2" type="ORF">MJA45_02965</name>
</gene>
<organism evidence="2 3">
    <name type="scientific">Paenibacillus aurantius</name>
    <dbReference type="NCBI Taxonomy" id="2918900"/>
    <lineage>
        <taxon>Bacteria</taxon>
        <taxon>Bacillati</taxon>
        <taxon>Bacillota</taxon>
        <taxon>Bacilli</taxon>
        <taxon>Bacillales</taxon>
        <taxon>Paenibacillaceae</taxon>
        <taxon>Paenibacillus</taxon>
    </lineage>
</organism>